<organism evidence="2 3">
    <name type="scientific">Halalkalibacter kiskunsagensis</name>
    <dbReference type="NCBI Taxonomy" id="1548599"/>
    <lineage>
        <taxon>Bacteria</taxon>
        <taxon>Bacillati</taxon>
        <taxon>Bacillota</taxon>
        <taxon>Bacilli</taxon>
        <taxon>Bacillales</taxon>
        <taxon>Bacillaceae</taxon>
        <taxon>Halalkalibacter</taxon>
    </lineage>
</organism>
<feature type="domain" description="PLD phosphodiesterase" evidence="1">
    <location>
        <begin position="59"/>
        <end position="86"/>
    </location>
</feature>
<dbReference type="EMBL" id="JBHLUX010000026">
    <property type="protein sequence ID" value="MFC0470849.1"/>
    <property type="molecule type" value="Genomic_DNA"/>
</dbReference>
<dbReference type="RefSeq" id="WP_335963783.1">
    <property type="nucleotide sequence ID" value="NZ_JAXBLX010000063.1"/>
</dbReference>
<comment type="caution">
    <text evidence="2">The sequence shown here is derived from an EMBL/GenBank/DDBJ whole genome shotgun (WGS) entry which is preliminary data.</text>
</comment>
<dbReference type="Pfam" id="PF13091">
    <property type="entry name" value="PLDc_2"/>
    <property type="match status" value="1"/>
</dbReference>
<dbReference type="SUPFAM" id="SSF56024">
    <property type="entry name" value="Phospholipase D/nuclease"/>
    <property type="match status" value="1"/>
</dbReference>
<evidence type="ECO:0000313" key="3">
    <source>
        <dbReference type="Proteomes" id="UP001589838"/>
    </source>
</evidence>
<dbReference type="Gene3D" id="3.30.870.10">
    <property type="entry name" value="Endonuclease Chain A"/>
    <property type="match status" value="1"/>
</dbReference>
<sequence>MPTATMLRDSNASTIAANEIVMLTNSLAATPNVTAYSGFMHHREKDASSNVDLYEFQGLTEFLHTKINMINRRISVRGSFNLDARSSYLSTESVVIIHVEYNSNQFMVSSYMYDILLLLREIYKG</sequence>
<protein>
    <submittedName>
        <fullName evidence="2">Phospholipase D-like domain-containing protein</fullName>
    </submittedName>
</protein>
<evidence type="ECO:0000313" key="2">
    <source>
        <dbReference type="EMBL" id="MFC0470849.1"/>
    </source>
</evidence>
<keyword evidence="3" id="KW-1185">Reference proteome</keyword>
<proteinExistence type="predicted"/>
<name>A0ABV6KC60_9BACI</name>
<reference evidence="2 3" key="1">
    <citation type="submission" date="2024-09" db="EMBL/GenBank/DDBJ databases">
        <authorList>
            <person name="Sun Q."/>
            <person name="Mori K."/>
        </authorList>
    </citation>
    <scope>NUCLEOTIDE SEQUENCE [LARGE SCALE GENOMIC DNA]</scope>
    <source>
        <strain evidence="2 3">NCAIM B.02610</strain>
    </source>
</reference>
<dbReference type="PROSITE" id="PS50035">
    <property type="entry name" value="PLD"/>
    <property type="match status" value="1"/>
</dbReference>
<evidence type="ECO:0000259" key="1">
    <source>
        <dbReference type="PROSITE" id="PS50035"/>
    </source>
</evidence>
<dbReference type="Proteomes" id="UP001589838">
    <property type="component" value="Unassembled WGS sequence"/>
</dbReference>
<gene>
    <name evidence="2" type="ORF">ACFFHM_10165</name>
</gene>
<accession>A0ABV6KC60</accession>
<dbReference type="InterPro" id="IPR001736">
    <property type="entry name" value="PLipase_D/transphosphatidylase"/>
</dbReference>
<dbReference type="InterPro" id="IPR025202">
    <property type="entry name" value="PLD-like_dom"/>
</dbReference>